<dbReference type="RefSeq" id="XP_030846731.1">
    <property type="nucleotide sequence ID" value="XM_030990871.1"/>
</dbReference>
<dbReference type="KEGG" id="spu:115928235"/>
<dbReference type="RefSeq" id="XP_030851192.1">
    <property type="nucleotide sequence ID" value="XM_030995332.1"/>
</dbReference>
<proteinExistence type="predicted"/>
<organism evidence="2 3">
    <name type="scientific">Strongylocentrotus purpuratus</name>
    <name type="common">Purple sea urchin</name>
    <dbReference type="NCBI Taxonomy" id="7668"/>
    <lineage>
        <taxon>Eukaryota</taxon>
        <taxon>Metazoa</taxon>
        <taxon>Echinodermata</taxon>
        <taxon>Eleutherozoa</taxon>
        <taxon>Echinozoa</taxon>
        <taxon>Echinoidea</taxon>
        <taxon>Euechinoidea</taxon>
        <taxon>Echinacea</taxon>
        <taxon>Camarodonta</taxon>
        <taxon>Echinidea</taxon>
        <taxon>Strongylocentrotidae</taxon>
        <taxon>Strongylocentrotus</taxon>
    </lineage>
</organism>
<dbReference type="RefSeq" id="XP_030851093.1">
    <property type="nucleotide sequence ID" value="XM_030995233.1"/>
</dbReference>
<dbReference type="SUPFAM" id="SSF53098">
    <property type="entry name" value="Ribonuclease H-like"/>
    <property type="match status" value="1"/>
</dbReference>
<dbReference type="InterPro" id="IPR012337">
    <property type="entry name" value="RNaseH-like_sf"/>
</dbReference>
<name>A0A7M7HPL3_STRPU</name>
<evidence type="ECO:0000313" key="3">
    <source>
        <dbReference type="Proteomes" id="UP000007110"/>
    </source>
</evidence>
<dbReference type="EnsemblMetazoa" id="XM_011681210">
    <property type="protein sequence ID" value="XP_011679512"/>
    <property type="gene ID" value="LOC105445538"/>
</dbReference>
<dbReference type="RefSeq" id="XP_011679512.2">
    <property type="nucleotide sequence ID" value="XM_011681210.2"/>
</dbReference>
<dbReference type="KEGG" id="spu:115923095"/>
<dbReference type="GeneID" id="115926213"/>
<feature type="region of interest" description="Disordered" evidence="1">
    <location>
        <begin position="753"/>
        <end position="819"/>
    </location>
</feature>
<accession>A0A7M7HPL3</accession>
<dbReference type="PANTHER" id="PTHR37162:SF1">
    <property type="entry name" value="BED-TYPE DOMAIN-CONTAINING PROTEIN"/>
    <property type="match status" value="1"/>
</dbReference>
<dbReference type="GeneID" id="115921154"/>
<dbReference type="KEGG" id="spu:115927777"/>
<evidence type="ECO:0000256" key="1">
    <source>
        <dbReference type="SAM" id="MobiDB-lite"/>
    </source>
</evidence>
<dbReference type="KEGG" id="spu:115928267"/>
<dbReference type="KEGG" id="spu:115919291"/>
<dbReference type="EnsemblMetazoa" id="XM_030978313">
    <property type="protein sequence ID" value="XP_030834173"/>
    <property type="gene ID" value="LOC115921154"/>
</dbReference>
<dbReference type="GeneID" id="105442592"/>
<evidence type="ECO:0008006" key="4">
    <source>
        <dbReference type="Google" id="ProtNLM"/>
    </source>
</evidence>
<dbReference type="EnsemblMetazoa" id="XM_030995332">
    <property type="protein sequence ID" value="XP_030851192"/>
    <property type="gene ID" value="LOC115928267"/>
</dbReference>
<dbReference type="GeneID" id="115926068"/>
<dbReference type="EnsemblMetazoa" id="XM_030990433">
    <property type="protein sequence ID" value="XP_030846293"/>
    <property type="gene ID" value="LOC115926068"/>
</dbReference>
<dbReference type="RefSeq" id="XP_011673152.2">
    <property type="nucleotide sequence ID" value="XM_011674850.2"/>
</dbReference>
<dbReference type="KEGG" id="spu:105442592"/>
<dbReference type="GeneID" id="115919179"/>
<feature type="compositionally biased region" description="Basic and acidic residues" evidence="1">
    <location>
        <begin position="774"/>
        <end position="792"/>
    </location>
</feature>
<dbReference type="EnsemblMetazoa" id="XM_030983298">
    <property type="protein sequence ID" value="XP_030839158"/>
    <property type="gene ID" value="LOC115923095"/>
</dbReference>
<sequence>MATRDRNFIERGTKLDSESLEEDKRDPLVKNPWKWSWMDFTHKDQKLSHSFRLVKKAGYAVCVVCDKECKYGSRGRVSLTDHLDSVAHQKVLKLRAANTLLPGQKQPMTTTSTYGIHPMFKKQLDKHEQQLKGGLSEPNVSLPDRQAYAEATILAFTAEHSLPFSIVNDLIHLNQELAKDKQVLENLSMDRTTASYKMTHGLSKTFHEELIEDLKSSHFSLNIDECTSETNQRVVTVLVSYFSEKENKVVTKHLSSFKVVTVNSETLYNHLVALFDKYSLKWENLVSILMDSCAVMRGSKSGLETRIRSKKAPQLLDIDGDSCHHAHNAAKAFCHGFDNYIEGLLNDIYTDFKWSSDQKEVLRFICDALGIKATIPERYVPHRWLSVYDVCVDTSRLLDALILFYYPFLSGSDSSTYLPVVDSMYQKHSISESVKKEICKHQSKMSNKTKTMTQAGKDRKKRIVKKLFHTPSKTKVLLHIYTSILPMLKKYVLYFQSVTPLVHKLNDKQQDLLKDFLVCFIKPEILNTQALHKVNVSEENILPDNAVFLVRYIKENLQGPAASELVNKLKTAYLKCGQTLQRKMPVNNKLLRCASAIDPACRGHTITLQRLLQLPQLVAFALKDVQTHEYEKEARQYNTDKEIVNTEERIDIFWSSLREKYPVMTRVALALVSCFHGPQVESSFSIMGNVLNTERPNLHIETFSSIQTVKYELTASGKSGIRYFRRKNYLKDQVNPKLCKNMRSAYKSYVQEKEHKSGMSQTVPRKSACPSKKQTKEKAIEDADKARVEHTHKLMKKVEKRKSEMHELPSSSKKVLKKK</sequence>
<dbReference type="KEGG" id="spu:105445538"/>
<dbReference type="RefSeq" id="XP_030849913.1">
    <property type="nucleotide sequence ID" value="XM_030994053.1"/>
</dbReference>
<dbReference type="OMA" id="GFYFKGQ"/>
<dbReference type="RefSeq" id="XP_030828153.1">
    <property type="nucleotide sequence ID" value="XM_030972293.1"/>
</dbReference>
<dbReference type="EnsemblMetazoa" id="XM_030972702">
    <property type="protein sequence ID" value="XP_030828562"/>
    <property type="gene ID" value="LOC115919291"/>
</dbReference>
<dbReference type="OrthoDB" id="8713663at2759"/>
<dbReference type="KEGG" id="spu:115919179"/>
<dbReference type="RefSeq" id="XP_030834173.1">
    <property type="nucleotide sequence ID" value="XM_030978313.1"/>
</dbReference>
<dbReference type="EnsemblMetazoa" id="XM_030995233">
    <property type="protein sequence ID" value="XP_030851093"/>
    <property type="gene ID" value="LOC115928235"/>
</dbReference>
<dbReference type="EnsemblMetazoa" id="XM_011674850">
    <property type="protein sequence ID" value="XP_011673152"/>
    <property type="gene ID" value="LOC105442592"/>
</dbReference>
<dbReference type="InParanoid" id="A0A7M7HPL3"/>
<dbReference type="GeneID" id="115928267"/>
<dbReference type="GeneID" id="115919291"/>
<dbReference type="GeneID" id="115923095"/>
<dbReference type="GeneID" id="105441684"/>
<dbReference type="GeneID" id="115928235"/>
<dbReference type="RefSeq" id="XP_030846293.1">
    <property type="nucleotide sequence ID" value="XM_030990433.1"/>
</dbReference>
<dbReference type="GeneID" id="105445538"/>
<dbReference type="AlphaFoldDB" id="A0A7M7HPL3"/>
<dbReference type="EnsemblMetazoa" id="XM_030990871">
    <property type="protein sequence ID" value="XP_030846731"/>
    <property type="gene ID" value="LOC115926213"/>
</dbReference>
<dbReference type="KEGG" id="spu:115926068"/>
<dbReference type="KEGG" id="spu:105441684"/>
<reference evidence="2" key="2">
    <citation type="submission" date="2021-01" db="UniProtKB">
        <authorList>
            <consortium name="EnsemblMetazoa"/>
        </authorList>
    </citation>
    <scope>IDENTIFICATION</scope>
</reference>
<protein>
    <recommendedName>
        <fullName evidence="4">HAT C-terminal dimerisation domain-containing protein</fullName>
    </recommendedName>
</protein>
<dbReference type="EnsemblMetazoa" id="XM_030994053">
    <property type="protein sequence ID" value="XP_030849913"/>
    <property type="gene ID" value="LOC115927777"/>
</dbReference>
<dbReference type="GeneID" id="115927777"/>
<keyword evidence="3" id="KW-1185">Reference proteome</keyword>
<dbReference type="EnsemblMetazoa" id="XM_011673056">
    <property type="protein sequence ID" value="XP_011671358"/>
    <property type="gene ID" value="LOC105441684"/>
</dbReference>
<dbReference type="RefSeq" id="XP_011671358.2">
    <property type="nucleotide sequence ID" value="XM_011673056.2"/>
</dbReference>
<dbReference type="PANTHER" id="PTHR37162">
    <property type="entry name" value="HAT FAMILY DIMERISATION DOMAINCONTAINING PROTEIN-RELATED"/>
    <property type="match status" value="1"/>
</dbReference>
<dbReference type="KEGG" id="spu:115921154"/>
<dbReference type="KEGG" id="spu:115926213"/>
<reference evidence="3" key="1">
    <citation type="submission" date="2015-02" db="EMBL/GenBank/DDBJ databases">
        <title>Genome sequencing for Strongylocentrotus purpuratus.</title>
        <authorList>
            <person name="Murali S."/>
            <person name="Liu Y."/>
            <person name="Vee V."/>
            <person name="English A."/>
            <person name="Wang M."/>
            <person name="Skinner E."/>
            <person name="Han Y."/>
            <person name="Muzny D.M."/>
            <person name="Worley K.C."/>
            <person name="Gibbs R.A."/>
        </authorList>
    </citation>
    <scope>NUCLEOTIDE SEQUENCE</scope>
</reference>
<dbReference type="RefSeq" id="XP_030839158.1">
    <property type="nucleotide sequence ID" value="XM_030983298.1"/>
</dbReference>
<dbReference type="Proteomes" id="UP000007110">
    <property type="component" value="Unassembled WGS sequence"/>
</dbReference>
<evidence type="ECO:0000313" key="2">
    <source>
        <dbReference type="EnsemblMetazoa" id="XP_011679512"/>
    </source>
</evidence>
<dbReference type="EnsemblMetazoa" id="XM_030972293">
    <property type="protein sequence ID" value="XP_030828153"/>
    <property type="gene ID" value="LOC115919179"/>
</dbReference>
<dbReference type="RefSeq" id="XP_030828562.1">
    <property type="nucleotide sequence ID" value="XM_030972702.1"/>
</dbReference>